<dbReference type="PANTHER" id="PTHR43408">
    <property type="entry name" value="FMN REDUCTASE (NADPH)"/>
    <property type="match status" value="1"/>
</dbReference>
<evidence type="ECO:0000313" key="5">
    <source>
        <dbReference type="EMBL" id="ANZ39727.1"/>
    </source>
</evidence>
<dbReference type="OrthoDB" id="9812295at2"/>
<gene>
    <name evidence="5" type="ORF">BBK82_30475</name>
</gene>
<keyword evidence="6" id="KW-1185">Reference proteome</keyword>
<feature type="domain" description="NADPH-dependent FMN reductase-like" evidence="4">
    <location>
        <begin position="1"/>
        <end position="138"/>
    </location>
</feature>
<dbReference type="EMBL" id="CP016793">
    <property type="protein sequence ID" value="ANZ39727.1"/>
    <property type="molecule type" value="Genomic_DNA"/>
</dbReference>
<dbReference type="Gene3D" id="3.40.50.360">
    <property type="match status" value="1"/>
</dbReference>
<dbReference type="SUPFAM" id="SSF52218">
    <property type="entry name" value="Flavoproteins"/>
    <property type="match status" value="1"/>
</dbReference>
<keyword evidence="2" id="KW-0288">FMN</keyword>
<evidence type="ECO:0000256" key="3">
    <source>
        <dbReference type="ARBA" id="ARBA00023002"/>
    </source>
</evidence>
<name>A0A1B2HPS2_9PSEU</name>
<proteinExistence type="predicted"/>
<sequence>MTALVLAGAATRVSRSGAVAAAVCREVRLRGGDAVLWDLTAQPLPLLGSGPCTAVDSLRRLVQDADMLVWVTPCYHGSYSGLLKNCLDHLSTDDLRGKPVGVVTVGASLAAITASEHLRTVARALGCVTTPTQVVVTGSGHHDPGFAPEHERLADMVAELRVLTSATLSLRRSAGLDVLPLAE</sequence>
<dbReference type="InterPro" id="IPR051814">
    <property type="entry name" value="NAD(P)H-dep_FMN_reductase"/>
</dbReference>
<dbReference type="STRING" id="1586287.BBK82_30475"/>
<accession>A0A1B2HPS2</accession>
<dbReference type="RefSeq" id="WP_065918068.1">
    <property type="nucleotide sequence ID" value="NZ_CP016793.1"/>
</dbReference>
<evidence type="ECO:0000313" key="6">
    <source>
        <dbReference type="Proteomes" id="UP000093053"/>
    </source>
</evidence>
<keyword evidence="3" id="KW-0560">Oxidoreductase</keyword>
<dbReference type="AlphaFoldDB" id="A0A1B2HPS2"/>
<protein>
    <recommendedName>
        <fullName evidence="4">NADPH-dependent FMN reductase-like domain-containing protein</fullName>
    </recommendedName>
</protein>
<dbReference type="Proteomes" id="UP000093053">
    <property type="component" value="Chromosome"/>
</dbReference>
<dbReference type="PANTHER" id="PTHR43408:SF2">
    <property type="entry name" value="FMN REDUCTASE (NADPH)"/>
    <property type="match status" value="1"/>
</dbReference>
<organism evidence="5 6">
    <name type="scientific">Lentzea guizhouensis</name>
    <dbReference type="NCBI Taxonomy" id="1586287"/>
    <lineage>
        <taxon>Bacteria</taxon>
        <taxon>Bacillati</taxon>
        <taxon>Actinomycetota</taxon>
        <taxon>Actinomycetes</taxon>
        <taxon>Pseudonocardiales</taxon>
        <taxon>Pseudonocardiaceae</taxon>
        <taxon>Lentzea</taxon>
    </lineage>
</organism>
<keyword evidence="1" id="KW-0285">Flavoprotein</keyword>
<dbReference type="InterPro" id="IPR029039">
    <property type="entry name" value="Flavoprotein-like_sf"/>
</dbReference>
<dbReference type="KEGG" id="led:BBK82_30475"/>
<dbReference type="Pfam" id="PF03358">
    <property type="entry name" value="FMN_red"/>
    <property type="match status" value="1"/>
</dbReference>
<dbReference type="InterPro" id="IPR005025">
    <property type="entry name" value="FMN_Rdtase-like_dom"/>
</dbReference>
<evidence type="ECO:0000256" key="2">
    <source>
        <dbReference type="ARBA" id="ARBA00022643"/>
    </source>
</evidence>
<evidence type="ECO:0000259" key="4">
    <source>
        <dbReference type="Pfam" id="PF03358"/>
    </source>
</evidence>
<reference evidence="5 6" key="1">
    <citation type="submission" date="2016-07" db="EMBL/GenBank/DDBJ databases">
        <title>Complete genome sequence of the Lentzea guizhouensis DHS C013.</title>
        <authorList>
            <person name="Cao C."/>
        </authorList>
    </citation>
    <scope>NUCLEOTIDE SEQUENCE [LARGE SCALE GENOMIC DNA]</scope>
    <source>
        <strain evidence="5 6">DHS C013</strain>
    </source>
</reference>
<evidence type="ECO:0000256" key="1">
    <source>
        <dbReference type="ARBA" id="ARBA00022630"/>
    </source>
</evidence>
<dbReference type="GO" id="GO:0016491">
    <property type="term" value="F:oxidoreductase activity"/>
    <property type="evidence" value="ECO:0007669"/>
    <property type="project" value="UniProtKB-KW"/>
</dbReference>